<dbReference type="OrthoDB" id="6158355at2759"/>
<organism evidence="1 2">
    <name type="scientific">Candidula unifasciata</name>
    <dbReference type="NCBI Taxonomy" id="100452"/>
    <lineage>
        <taxon>Eukaryota</taxon>
        <taxon>Metazoa</taxon>
        <taxon>Spiralia</taxon>
        <taxon>Lophotrochozoa</taxon>
        <taxon>Mollusca</taxon>
        <taxon>Gastropoda</taxon>
        <taxon>Heterobranchia</taxon>
        <taxon>Euthyneura</taxon>
        <taxon>Panpulmonata</taxon>
        <taxon>Eupulmonata</taxon>
        <taxon>Stylommatophora</taxon>
        <taxon>Helicina</taxon>
        <taxon>Helicoidea</taxon>
        <taxon>Geomitridae</taxon>
        <taxon>Candidula</taxon>
    </lineage>
</organism>
<evidence type="ECO:0000313" key="2">
    <source>
        <dbReference type="Proteomes" id="UP000678393"/>
    </source>
</evidence>
<feature type="non-terminal residue" evidence="1">
    <location>
        <position position="1"/>
    </location>
</feature>
<dbReference type="AlphaFoldDB" id="A0A8S3YLF9"/>
<reference evidence="1" key="1">
    <citation type="submission" date="2021-04" db="EMBL/GenBank/DDBJ databases">
        <authorList>
            <consortium name="Molecular Ecology Group"/>
        </authorList>
    </citation>
    <scope>NUCLEOTIDE SEQUENCE</scope>
</reference>
<gene>
    <name evidence="1" type="ORF">CUNI_LOCUS3457</name>
</gene>
<dbReference type="InterPro" id="IPR013083">
    <property type="entry name" value="Znf_RING/FYVE/PHD"/>
</dbReference>
<name>A0A8S3YLF9_9EUPU</name>
<dbReference type="Gene3D" id="3.30.40.10">
    <property type="entry name" value="Zinc/RING finger domain, C3HC4 (zinc finger)"/>
    <property type="match status" value="1"/>
</dbReference>
<protein>
    <submittedName>
        <fullName evidence="1">Uncharacterized protein</fullName>
    </submittedName>
</protein>
<evidence type="ECO:0000313" key="1">
    <source>
        <dbReference type="EMBL" id="CAG5117899.1"/>
    </source>
</evidence>
<sequence length="56" mass="6658">IQEWVCVVCDKRRRLMTTTGMWYHGYHPESELPLEKQIITGPNSDRTRGVRPRLVF</sequence>
<dbReference type="EMBL" id="CAJHNH020000469">
    <property type="protein sequence ID" value="CAG5117899.1"/>
    <property type="molecule type" value="Genomic_DNA"/>
</dbReference>
<comment type="caution">
    <text evidence="1">The sequence shown here is derived from an EMBL/GenBank/DDBJ whole genome shotgun (WGS) entry which is preliminary data.</text>
</comment>
<feature type="non-terminal residue" evidence="1">
    <location>
        <position position="56"/>
    </location>
</feature>
<accession>A0A8S3YLF9</accession>
<keyword evidence="2" id="KW-1185">Reference proteome</keyword>
<proteinExistence type="predicted"/>
<dbReference type="Proteomes" id="UP000678393">
    <property type="component" value="Unassembled WGS sequence"/>
</dbReference>